<organism evidence="1 2">
    <name type="scientific">Araneus ventricosus</name>
    <name type="common">Orbweaver spider</name>
    <name type="synonym">Epeira ventricosa</name>
    <dbReference type="NCBI Taxonomy" id="182803"/>
    <lineage>
        <taxon>Eukaryota</taxon>
        <taxon>Metazoa</taxon>
        <taxon>Ecdysozoa</taxon>
        <taxon>Arthropoda</taxon>
        <taxon>Chelicerata</taxon>
        <taxon>Arachnida</taxon>
        <taxon>Araneae</taxon>
        <taxon>Araneomorphae</taxon>
        <taxon>Entelegynae</taxon>
        <taxon>Araneoidea</taxon>
        <taxon>Araneidae</taxon>
        <taxon>Araneus</taxon>
    </lineage>
</organism>
<dbReference type="EMBL" id="BGPR01000657">
    <property type="protein sequence ID" value="GBM30334.1"/>
    <property type="molecule type" value="Genomic_DNA"/>
</dbReference>
<evidence type="ECO:0000313" key="2">
    <source>
        <dbReference type="Proteomes" id="UP000499080"/>
    </source>
</evidence>
<dbReference type="OrthoDB" id="6432522at2759"/>
<name>A0A4Y2ER21_ARAVE</name>
<dbReference type="AlphaFoldDB" id="A0A4Y2ER21"/>
<evidence type="ECO:0008006" key="3">
    <source>
        <dbReference type="Google" id="ProtNLM"/>
    </source>
</evidence>
<reference evidence="1 2" key="1">
    <citation type="journal article" date="2019" name="Sci. Rep.">
        <title>Orb-weaving spider Araneus ventricosus genome elucidates the spidroin gene catalogue.</title>
        <authorList>
            <person name="Kono N."/>
            <person name="Nakamura H."/>
            <person name="Ohtoshi R."/>
            <person name="Moran D.A.P."/>
            <person name="Shinohara A."/>
            <person name="Yoshida Y."/>
            <person name="Fujiwara M."/>
            <person name="Mori M."/>
            <person name="Tomita M."/>
            <person name="Arakawa K."/>
        </authorList>
    </citation>
    <scope>NUCLEOTIDE SEQUENCE [LARGE SCALE GENOMIC DNA]</scope>
</reference>
<keyword evidence="2" id="KW-1185">Reference proteome</keyword>
<sequence>MCSALAYIPLNIVEDACIVIMEITPQQEKFSEFIDYFVEQWMHNPLLPTALWNVNDQRHRTNNVAEGWNSKLNRMIGRQQPNGQLLDKCLKDEANNIFHVIRSRELGEFGVKRKK</sequence>
<comment type="caution">
    <text evidence="1">The sequence shown here is derived from an EMBL/GenBank/DDBJ whole genome shotgun (WGS) entry which is preliminary data.</text>
</comment>
<proteinExistence type="predicted"/>
<protein>
    <recommendedName>
        <fullName evidence="3">MULE transposase domain-containing protein</fullName>
    </recommendedName>
</protein>
<gene>
    <name evidence="1" type="ORF">AVEN_174145_1</name>
</gene>
<dbReference type="Proteomes" id="UP000499080">
    <property type="component" value="Unassembled WGS sequence"/>
</dbReference>
<evidence type="ECO:0000313" key="1">
    <source>
        <dbReference type="EMBL" id="GBM30334.1"/>
    </source>
</evidence>
<accession>A0A4Y2ER21</accession>